<dbReference type="InterPro" id="IPR025164">
    <property type="entry name" value="Toastrack_DUF4097"/>
</dbReference>
<sequence>MNAIQKTGMMISIFLLAASLTGCSGAVTNIVDGTTAAAIGESSGSGETIKQTESVKADEFDSVAVKAEAMEIIVEPAAGDKAEIELTTDKAIDNEITLDVHVEKRELQITVEEKSVITNKSQQGERKLTVLLPDHLYDRVTVQTEFGAVDASSIKAESVNITVDAGSITARDLTGKTTLETSAGEITVDGFKLDHDLTATADVGDIKITLDESPKSGTVSLHSTVGEVNADLNHIDYSKNSALSKEGEFGSGGAALEATVEVGSVRVDTAKS</sequence>
<gene>
    <name evidence="3" type="ORF">D3P08_24340</name>
</gene>
<evidence type="ECO:0000313" key="3">
    <source>
        <dbReference type="EMBL" id="RIX48634.1"/>
    </source>
</evidence>
<feature type="domain" description="DUF4097" evidence="2">
    <location>
        <begin position="138"/>
        <end position="266"/>
    </location>
</feature>
<comment type="caution">
    <text evidence="3">The sequence shown here is derived from an EMBL/GenBank/DDBJ whole genome shotgun (WGS) entry which is preliminary data.</text>
</comment>
<dbReference type="AlphaFoldDB" id="A0A3A1ULF2"/>
<dbReference type="RefSeq" id="WP_119602728.1">
    <property type="nucleotide sequence ID" value="NZ_QXQA01000021.1"/>
</dbReference>
<dbReference type="PROSITE" id="PS51257">
    <property type="entry name" value="PROKAR_LIPOPROTEIN"/>
    <property type="match status" value="1"/>
</dbReference>
<organism evidence="3 4">
    <name type="scientific">Paenibacillus nanensis</name>
    <dbReference type="NCBI Taxonomy" id="393251"/>
    <lineage>
        <taxon>Bacteria</taxon>
        <taxon>Bacillati</taxon>
        <taxon>Bacillota</taxon>
        <taxon>Bacilli</taxon>
        <taxon>Bacillales</taxon>
        <taxon>Paenibacillaceae</taxon>
        <taxon>Paenibacillus</taxon>
    </lineage>
</organism>
<keyword evidence="4" id="KW-1185">Reference proteome</keyword>
<name>A0A3A1ULF2_9BACL</name>
<evidence type="ECO:0000256" key="1">
    <source>
        <dbReference type="SAM" id="SignalP"/>
    </source>
</evidence>
<protein>
    <recommendedName>
        <fullName evidence="2">DUF4097 domain-containing protein</fullName>
    </recommendedName>
</protein>
<dbReference type="OrthoDB" id="2603144at2"/>
<dbReference type="Proteomes" id="UP000266482">
    <property type="component" value="Unassembled WGS sequence"/>
</dbReference>
<feature type="chain" id="PRO_5017395622" description="DUF4097 domain-containing protein" evidence="1">
    <location>
        <begin position="27"/>
        <end position="272"/>
    </location>
</feature>
<proteinExistence type="predicted"/>
<reference evidence="3 4" key="1">
    <citation type="submission" date="2018-09" db="EMBL/GenBank/DDBJ databases">
        <title>Paenibacillus aracenensis nov. sp. isolated from a cave in southern Spain.</title>
        <authorList>
            <person name="Jurado V."/>
            <person name="Gutierrez-Patricio S."/>
            <person name="Gonzalez-Pimentel J.L."/>
            <person name="Miller A.Z."/>
            <person name="Laiz L."/>
            <person name="Saiz-Jimenez C."/>
        </authorList>
    </citation>
    <scope>NUCLEOTIDE SEQUENCE [LARGE SCALE GENOMIC DNA]</scope>
    <source>
        <strain evidence="3 4">DSM 22867</strain>
    </source>
</reference>
<evidence type="ECO:0000313" key="4">
    <source>
        <dbReference type="Proteomes" id="UP000266482"/>
    </source>
</evidence>
<dbReference type="Pfam" id="PF13349">
    <property type="entry name" value="DUF4097"/>
    <property type="match status" value="1"/>
</dbReference>
<dbReference type="EMBL" id="QXQA01000021">
    <property type="protein sequence ID" value="RIX48634.1"/>
    <property type="molecule type" value="Genomic_DNA"/>
</dbReference>
<keyword evidence="1" id="KW-0732">Signal</keyword>
<accession>A0A3A1ULF2</accession>
<evidence type="ECO:0000259" key="2">
    <source>
        <dbReference type="Pfam" id="PF13349"/>
    </source>
</evidence>
<feature type="signal peptide" evidence="1">
    <location>
        <begin position="1"/>
        <end position="26"/>
    </location>
</feature>